<comment type="caution">
    <text evidence="2">The sequence shown here is derived from an EMBL/GenBank/DDBJ whole genome shotgun (WGS) entry which is preliminary data.</text>
</comment>
<sequence>MDDESDAILDTIAMRVGAVGRSKQLELPTLPSDEEFLRAYEAMPPEGVPGVRREGKWYIETRTGKVYVPGPLRARVLVNFHYGPSGHLGVTRTRKRLLTLFSWPGLGKDVAGMIRECLICTRLKRPPVPAHEVPTGE</sequence>
<name>A0A023AXM5_GRENI</name>
<accession>A0A023AXM5</accession>
<proteinExistence type="predicted"/>
<dbReference type="EMBL" id="AFNH02001467">
    <property type="protein sequence ID" value="EZG43050.1"/>
    <property type="molecule type" value="Genomic_DNA"/>
</dbReference>
<dbReference type="Gene3D" id="1.10.340.70">
    <property type="match status" value="1"/>
</dbReference>
<feature type="domain" description="Integrase zinc-binding" evidence="1">
    <location>
        <begin position="68"/>
        <end position="125"/>
    </location>
</feature>
<dbReference type="AlphaFoldDB" id="A0A023AXM5"/>
<dbReference type="VEuPathDB" id="CryptoDB:GNI_191910"/>
<evidence type="ECO:0000313" key="2">
    <source>
        <dbReference type="EMBL" id="EZG43050.1"/>
    </source>
</evidence>
<dbReference type="RefSeq" id="XP_011133678.1">
    <property type="nucleotide sequence ID" value="XM_011135376.1"/>
</dbReference>
<gene>
    <name evidence="2" type="ORF">GNI_191910</name>
</gene>
<organism evidence="2 3">
    <name type="scientific">Gregarina niphandrodes</name>
    <name type="common">Septate eugregarine</name>
    <dbReference type="NCBI Taxonomy" id="110365"/>
    <lineage>
        <taxon>Eukaryota</taxon>
        <taxon>Sar</taxon>
        <taxon>Alveolata</taxon>
        <taxon>Apicomplexa</taxon>
        <taxon>Conoidasida</taxon>
        <taxon>Gregarinasina</taxon>
        <taxon>Eugregarinorida</taxon>
        <taxon>Gregarinidae</taxon>
        <taxon>Gregarina</taxon>
    </lineage>
</organism>
<dbReference type="GeneID" id="22916269"/>
<evidence type="ECO:0000259" key="1">
    <source>
        <dbReference type="Pfam" id="PF17921"/>
    </source>
</evidence>
<reference evidence="2" key="1">
    <citation type="submission" date="2013-12" db="EMBL/GenBank/DDBJ databases">
        <authorList>
            <person name="Omoto C.K."/>
            <person name="Sibley D."/>
            <person name="Venepally P."/>
            <person name="Hadjithomas M."/>
            <person name="Karamycheva S."/>
            <person name="Brunk B."/>
            <person name="Roos D."/>
            <person name="Caler E."/>
            <person name="Lorenzi H."/>
        </authorList>
    </citation>
    <scope>NUCLEOTIDE SEQUENCE</scope>
</reference>
<protein>
    <recommendedName>
        <fullName evidence="1">Integrase zinc-binding domain-containing protein</fullName>
    </recommendedName>
</protein>
<dbReference type="Proteomes" id="UP000019763">
    <property type="component" value="Unassembled WGS sequence"/>
</dbReference>
<keyword evidence="3" id="KW-1185">Reference proteome</keyword>
<dbReference type="OrthoDB" id="404777at2759"/>
<dbReference type="Pfam" id="PF17921">
    <property type="entry name" value="Integrase_H2C2"/>
    <property type="match status" value="1"/>
</dbReference>
<evidence type="ECO:0000313" key="3">
    <source>
        <dbReference type="Proteomes" id="UP000019763"/>
    </source>
</evidence>
<dbReference type="InterPro" id="IPR041588">
    <property type="entry name" value="Integrase_H2C2"/>
</dbReference>